<dbReference type="EMBL" id="AGUE01000003">
    <property type="protein sequence ID" value="EHL03783.1"/>
    <property type="molecule type" value="Genomic_DNA"/>
</dbReference>
<keyword evidence="3" id="KW-1185">Reference proteome</keyword>
<protein>
    <submittedName>
        <fullName evidence="2">Uncharacterized protein</fullName>
    </submittedName>
</protein>
<feature type="region of interest" description="Disordered" evidence="1">
    <location>
        <begin position="1"/>
        <end position="101"/>
    </location>
</feature>
<name>H0ECG2_GLAL7</name>
<feature type="compositionally biased region" description="Polar residues" evidence="1">
    <location>
        <begin position="44"/>
        <end position="53"/>
    </location>
</feature>
<accession>H0ECG2</accession>
<proteinExistence type="predicted"/>
<dbReference type="Proteomes" id="UP000005446">
    <property type="component" value="Unassembled WGS sequence"/>
</dbReference>
<evidence type="ECO:0000313" key="3">
    <source>
        <dbReference type="Proteomes" id="UP000005446"/>
    </source>
</evidence>
<dbReference type="AlphaFoldDB" id="H0ECG2"/>
<comment type="caution">
    <text evidence="2">The sequence shown here is derived from an EMBL/GenBank/DDBJ whole genome shotgun (WGS) entry which is preliminary data.</text>
</comment>
<feature type="compositionally biased region" description="Polar residues" evidence="1">
    <location>
        <begin position="1"/>
        <end position="10"/>
    </location>
</feature>
<organism evidence="2 3">
    <name type="scientific">Glarea lozoyensis (strain ATCC 74030 / MF5533)</name>
    <dbReference type="NCBI Taxonomy" id="1104152"/>
    <lineage>
        <taxon>Eukaryota</taxon>
        <taxon>Fungi</taxon>
        <taxon>Dikarya</taxon>
        <taxon>Ascomycota</taxon>
        <taxon>Pezizomycotina</taxon>
        <taxon>Leotiomycetes</taxon>
        <taxon>Helotiales</taxon>
        <taxon>Helotiaceae</taxon>
        <taxon>Glarea</taxon>
    </lineage>
</organism>
<feature type="compositionally biased region" description="Basic and acidic residues" evidence="1">
    <location>
        <begin position="29"/>
        <end position="43"/>
    </location>
</feature>
<feature type="compositionally biased region" description="Basic and acidic residues" evidence="1">
    <location>
        <begin position="54"/>
        <end position="78"/>
    </location>
</feature>
<reference evidence="2 3" key="1">
    <citation type="journal article" date="2012" name="Eukaryot. Cell">
        <title>Genome sequence of the fungus Glarea lozoyensis: the first genome sequence of a species from the Helotiaceae family.</title>
        <authorList>
            <person name="Youssar L."/>
            <person name="Gruening B.A."/>
            <person name="Erxleben A."/>
            <person name="Guenther S."/>
            <person name="Huettel W."/>
        </authorList>
    </citation>
    <scope>NUCLEOTIDE SEQUENCE [LARGE SCALE GENOMIC DNA]</scope>
    <source>
        <strain evidence="3">ATCC 74030 / MF5533</strain>
    </source>
</reference>
<dbReference type="HOGENOM" id="CLU_1722550_0_0_1"/>
<evidence type="ECO:0000313" key="2">
    <source>
        <dbReference type="EMBL" id="EHL03783.1"/>
    </source>
</evidence>
<gene>
    <name evidence="2" type="ORF">M7I_0100</name>
</gene>
<sequence length="152" mass="17042">MGGVQDSVSSAYHKVKSPPNIERQILGRKTLESHHFNDSDKEVQNLSPSSGMSDSHRSAKRTHESTDDDHTPYHDYKRAKWHATTKRSPVPAKSYRASKSAKKESKFATLGISRECPEKAKAWMTLPFTTEDSIFQNALSLRIENISGVELA</sequence>
<dbReference type="OrthoDB" id="4062651at2759"/>
<evidence type="ECO:0000256" key="1">
    <source>
        <dbReference type="SAM" id="MobiDB-lite"/>
    </source>
</evidence>
<dbReference type="InParanoid" id="H0ECG2"/>